<keyword evidence="2" id="KW-1185">Reference proteome</keyword>
<organism evidence="1 2">
    <name type="scientific">Peronosclerospora sorghi</name>
    <dbReference type="NCBI Taxonomy" id="230839"/>
    <lineage>
        <taxon>Eukaryota</taxon>
        <taxon>Sar</taxon>
        <taxon>Stramenopiles</taxon>
        <taxon>Oomycota</taxon>
        <taxon>Peronosporomycetes</taxon>
        <taxon>Peronosporales</taxon>
        <taxon>Peronosporaceae</taxon>
        <taxon>Peronosclerospora</taxon>
    </lineage>
</organism>
<protein>
    <submittedName>
        <fullName evidence="1">Uncharacterized protein</fullName>
    </submittedName>
</protein>
<comment type="caution">
    <text evidence="1">The sequence shown here is derived from an EMBL/GenBank/DDBJ whole genome shotgun (WGS) entry which is preliminary data.</text>
</comment>
<name>A0ACC0WHJ3_9STRA</name>
<reference evidence="1 2" key="1">
    <citation type="journal article" date="2022" name="bioRxiv">
        <title>The genome of the oomycete Peronosclerospora sorghi, a cosmopolitan pathogen of maize and sorghum, is inflated with dispersed pseudogenes.</title>
        <authorList>
            <person name="Fletcher K."/>
            <person name="Martin F."/>
            <person name="Isakeit T."/>
            <person name="Cavanaugh K."/>
            <person name="Magill C."/>
            <person name="Michelmore R."/>
        </authorList>
    </citation>
    <scope>NUCLEOTIDE SEQUENCE [LARGE SCALE GENOMIC DNA]</scope>
    <source>
        <strain evidence="1">P6</strain>
    </source>
</reference>
<gene>
    <name evidence="1" type="ORF">PsorP6_012724</name>
</gene>
<accession>A0ACC0WHJ3</accession>
<dbReference type="EMBL" id="CM047592">
    <property type="protein sequence ID" value="KAI9918120.1"/>
    <property type="molecule type" value="Genomic_DNA"/>
</dbReference>
<evidence type="ECO:0000313" key="2">
    <source>
        <dbReference type="Proteomes" id="UP001163321"/>
    </source>
</evidence>
<sequence>MSIVEMGTGSAYWARLLQLCGVDVIAYDVHTADDIEEEKESRNKEVDNIRSAAPTSKREMLGQKKCKKVETRNLRMKGKKKKRLRRKTGMRYCKFTGRKW</sequence>
<evidence type="ECO:0000313" key="1">
    <source>
        <dbReference type="EMBL" id="KAI9918120.1"/>
    </source>
</evidence>
<dbReference type="Proteomes" id="UP001163321">
    <property type="component" value="Chromosome 13"/>
</dbReference>
<proteinExistence type="predicted"/>